<dbReference type="EMBL" id="QGNW01000233">
    <property type="protein sequence ID" value="RVW82972.1"/>
    <property type="molecule type" value="Genomic_DNA"/>
</dbReference>
<protein>
    <submittedName>
        <fullName evidence="2">Uncharacterized protein</fullName>
    </submittedName>
</protein>
<evidence type="ECO:0000313" key="2">
    <source>
        <dbReference type="EMBL" id="RVW82972.1"/>
    </source>
</evidence>
<comment type="caution">
    <text evidence="2">The sequence shown here is derived from an EMBL/GenBank/DDBJ whole genome shotgun (WGS) entry which is preliminary data.</text>
</comment>
<name>A0A438HES8_VITVI</name>
<accession>A0A438HES8</accession>
<evidence type="ECO:0000313" key="3">
    <source>
        <dbReference type="Proteomes" id="UP000288805"/>
    </source>
</evidence>
<evidence type="ECO:0000256" key="1">
    <source>
        <dbReference type="SAM" id="MobiDB-lite"/>
    </source>
</evidence>
<reference evidence="2 3" key="1">
    <citation type="journal article" date="2018" name="PLoS Genet.">
        <title>Population sequencing reveals clonal diversity and ancestral inbreeding in the grapevine cultivar Chardonnay.</title>
        <authorList>
            <person name="Roach M.J."/>
            <person name="Johnson D.L."/>
            <person name="Bohlmann J."/>
            <person name="van Vuuren H.J."/>
            <person name="Jones S.J."/>
            <person name="Pretorius I.S."/>
            <person name="Schmidt S.A."/>
            <person name="Borneman A.R."/>
        </authorList>
    </citation>
    <scope>NUCLEOTIDE SEQUENCE [LARGE SCALE GENOMIC DNA]</scope>
    <source>
        <strain evidence="3">cv. Chardonnay</strain>
        <tissue evidence="2">Leaf</tissue>
    </source>
</reference>
<feature type="region of interest" description="Disordered" evidence="1">
    <location>
        <begin position="17"/>
        <end position="64"/>
    </location>
</feature>
<sequence length="140" mass="15784">MTLIRMEARWRRQLRPQPPPVIIPAEGVSGHLRPDEDVEVPNPGQESPSVSSSEEEPTVDAAPASPFSYAELEVKLKTDYTRLGKPSSPLLRLRFMYLLFLFACQLVRGLRGMAQQHDLFYSAAADCRLYEDLLLSAPRD</sequence>
<organism evidence="2 3">
    <name type="scientific">Vitis vinifera</name>
    <name type="common">Grape</name>
    <dbReference type="NCBI Taxonomy" id="29760"/>
    <lineage>
        <taxon>Eukaryota</taxon>
        <taxon>Viridiplantae</taxon>
        <taxon>Streptophyta</taxon>
        <taxon>Embryophyta</taxon>
        <taxon>Tracheophyta</taxon>
        <taxon>Spermatophyta</taxon>
        <taxon>Magnoliopsida</taxon>
        <taxon>eudicotyledons</taxon>
        <taxon>Gunneridae</taxon>
        <taxon>Pentapetalae</taxon>
        <taxon>rosids</taxon>
        <taxon>Vitales</taxon>
        <taxon>Vitaceae</taxon>
        <taxon>Viteae</taxon>
        <taxon>Vitis</taxon>
    </lineage>
</organism>
<gene>
    <name evidence="2" type="ORF">CK203_042434</name>
</gene>
<dbReference type="AlphaFoldDB" id="A0A438HES8"/>
<proteinExistence type="predicted"/>
<dbReference type="Proteomes" id="UP000288805">
    <property type="component" value="Unassembled WGS sequence"/>
</dbReference>